<dbReference type="Proteomes" id="UP001303889">
    <property type="component" value="Unassembled WGS sequence"/>
</dbReference>
<name>A0AAN6MJU0_9PEZI</name>
<evidence type="ECO:0000313" key="1">
    <source>
        <dbReference type="EMBL" id="KAK3901860.1"/>
    </source>
</evidence>
<proteinExistence type="predicted"/>
<gene>
    <name evidence="1" type="ORF">C8A05DRAFT_34439</name>
</gene>
<reference evidence="1" key="2">
    <citation type="submission" date="2023-05" db="EMBL/GenBank/DDBJ databases">
        <authorList>
            <consortium name="Lawrence Berkeley National Laboratory"/>
            <person name="Steindorff A."/>
            <person name="Hensen N."/>
            <person name="Bonometti L."/>
            <person name="Westerberg I."/>
            <person name="Brannstrom I.O."/>
            <person name="Guillou S."/>
            <person name="Cros-Aarteil S."/>
            <person name="Calhoun S."/>
            <person name="Haridas S."/>
            <person name="Kuo A."/>
            <person name="Mondo S."/>
            <person name="Pangilinan J."/>
            <person name="Riley R."/>
            <person name="Labutti K."/>
            <person name="Andreopoulos B."/>
            <person name="Lipzen A."/>
            <person name="Chen C."/>
            <person name="Yanf M."/>
            <person name="Daum C."/>
            <person name="Ng V."/>
            <person name="Clum A."/>
            <person name="Ohm R."/>
            <person name="Martin F."/>
            <person name="Silar P."/>
            <person name="Natvig D."/>
            <person name="Lalanne C."/>
            <person name="Gautier V."/>
            <person name="Ament-Velasquez S.L."/>
            <person name="Kruys A."/>
            <person name="Hutchinson M.I."/>
            <person name="Powell A.J."/>
            <person name="Barry K."/>
            <person name="Miller A.N."/>
            <person name="Grigoriev I.V."/>
            <person name="Debuchy R."/>
            <person name="Gladieux P."/>
            <person name="Thoren M.H."/>
            <person name="Johannesson H."/>
        </authorList>
    </citation>
    <scope>NUCLEOTIDE SEQUENCE</scope>
    <source>
        <strain evidence="1">CBS 103.79</strain>
    </source>
</reference>
<protein>
    <submittedName>
        <fullName evidence="1">Uncharacterized protein</fullName>
    </submittedName>
</protein>
<dbReference type="EMBL" id="MU855550">
    <property type="protein sequence ID" value="KAK3901860.1"/>
    <property type="molecule type" value="Genomic_DNA"/>
</dbReference>
<accession>A0AAN6MJU0</accession>
<comment type="caution">
    <text evidence="1">The sequence shown here is derived from an EMBL/GenBank/DDBJ whole genome shotgun (WGS) entry which is preliminary data.</text>
</comment>
<reference evidence="1" key="1">
    <citation type="journal article" date="2023" name="Mol. Phylogenet. Evol.">
        <title>Genome-scale phylogeny and comparative genomics of the fungal order Sordariales.</title>
        <authorList>
            <person name="Hensen N."/>
            <person name="Bonometti L."/>
            <person name="Westerberg I."/>
            <person name="Brannstrom I.O."/>
            <person name="Guillou S."/>
            <person name="Cros-Aarteil S."/>
            <person name="Calhoun S."/>
            <person name="Haridas S."/>
            <person name="Kuo A."/>
            <person name="Mondo S."/>
            <person name="Pangilinan J."/>
            <person name="Riley R."/>
            <person name="LaButti K."/>
            <person name="Andreopoulos B."/>
            <person name="Lipzen A."/>
            <person name="Chen C."/>
            <person name="Yan M."/>
            <person name="Daum C."/>
            <person name="Ng V."/>
            <person name="Clum A."/>
            <person name="Steindorff A."/>
            <person name="Ohm R.A."/>
            <person name="Martin F."/>
            <person name="Silar P."/>
            <person name="Natvig D.O."/>
            <person name="Lalanne C."/>
            <person name="Gautier V."/>
            <person name="Ament-Velasquez S.L."/>
            <person name="Kruys A."/>
            <person name="Hutchinson M.I."/>
            <person name="Powell A.J."/>
            <person name="Barry K."/>
            <person name="Miller A.N."/>
            <person name="Grigoriev I.V."/>
            <person name="Debuchy R."/>
            <person name="Gladieux P."/>
            <person name="Hiltunen Thoren M."/>
            <person name="Johannesson H."/>
        </authorList>
    </citation>
    <scope>NUCLEOTIDE SEQUENCE</scope>
    <source>
        <strain evidence="1">CBS 103.79</strain>
    </source>
</reference>
<keyword evidence="2" id="KW-1185">Reference proteome</keyword>
<dbReference type="AlphaFoldDB" id="A0AAN6MJU0"/>
<sequence>MRPMRTTTPVGSLRAAQINVAALRDGAEAGHWGLFAGICLGELEAEVVGLVVDASRKGLDDDEDSAWEQRRRWEEVLGPIEPKLHDLMDGWVARMLGSVVGRLLNPDVKLRRDRQDNNCQMFCDALIDYSLYRSLVPATKRCSPPGTTAEGVPPYLVSLVCHADGYRRERRVQTKHDVPSGLCEEYLLKFRFGFHLGSDIIDTLHEYWHDGGNFGSPLYPHQRLFSRDCTEAYGRSPVRCGDCNTAKHASEFPFDSWSTAELHLTRGAVIAGRLDGQPPGCLLVQGALVAGAGTMASSAGFQKETAWLAVNEDRRLDWLKLGGIHRAQPINHQWEEGKYHEYFIADWAHMQLGDKVAEYERQRELRRALPDAEVGSGRGVMGMWMMAVIG</sequence>
<evidence type="ECO:0000313" key="2">
    <source>
        <dbReference type="Proteomes" id="UP001303889"/>
    </source>
</evidence>
<organism evidence="1 2">
    <name type="scientific">Staphylotrichum tortipilum</name>
    <dbReference type="NCBI Taxonomy" id="2831512"/>
    <lineage>
        <taxon>Eukaryota</taxon>
        <taxon>Fungi</taxon>
        <taxon>Dikarya</taxon>
        <taxon>Ascomycota</taxon>
        <taxon>Pezizomycotina</taxon>
        <taxon>Sordariomycetes</taxon>
        <taxon>Sordariomycetidae</taxon>
        <taxon>Sordariales</taxon>
        <taxon>Chaetomiaceae</taxon>
        <taxon>Staphylotrichum</taxon>
    </lineage>
</organism>